<evidence type="ECO:0000256" key="5">
    <source>
        <dbReference type="ARBA" id="ARBA00022807"/>
    </source>
</evidence>
<dbReference type="GO" id="GO:0006508">
    <property type="term" value="P:proteolysis"/>
    <property type="evidence" value="ECO:0007669"/>
    <property type="project" value="UniProtKB-KW"/>
</dbReference>
<dbReference type="EMBL" id="PKRZ01000001">
    <property type="protein sequence ID" value="PLW60497.1"/>
    <property type="molecule type" value="Genomic_DNA"/>
</dbReference>
<dbReference type="PROSITE" id="PS51935">
    <property type="entry name" value="NLPC_P60"/>
    <property type="match status" value="1"/>
</dbReference>
<dbReference type="GeneID" id="89632639"/>
<dbReference type="InterPro" id="IPR051202">
    <property type="entry name" value="Peptidase_C40"/>
</dbReference>
<name>A0A0B8QIF7_LACLL</name>
<protein>
    <submittedName>
        <fullName evidence="10">Cell wall-associated hydrolases</fullName>
    </submittedName>
    <submittedName>
        <fullName evidence="8 9">Gamma-glutamyl-diamino acid-endopeptidase</fullName>
    </submittedName>
    <submittedName>
        <fullName evidence="11">Peptidoglycan DL-endopeptidase CwlO</fullName>
        <ecNumber evidence="11">3.4.-.-</ecNumber>
    </submittedName>
</protein>
<feature type="transmembrane region" description="Helical" evidence="6">
    <location>
        <begin position="21"/>
        <end position="40"/>
    </location>
</feature>
<gene>
    <name evidence="11" type="primary">cwlO</name>
    <name evidence="11" type="ORF">CYU10_001483</name>
    <name evidence="10" type="ORF">JCM5805K_0618</name>
    <name evidence="9" type="ORF">LL14B4_02390</name>
    <name evidence="8" type="ORF">LLUC11_0459</name>
</gene>
<evidence type="ECO:0000256" key="3">
    <source>
        <dbReference type="ARBA" id="ARBA00022737"/>
    </source>
</evidence>
<evidence type="ECO:0000256" key="4">
    <source>
        <dbReference type="ARBA" id="ARBA00022801"/>
    </source>
</evidence>
<keyword evidence="2" id="KW-0645">Protease</keyword>
<keyword evidence="5" id="KW-0788">Thiol protease</keyword>
<dbReference type="InterPro" id="IPR038765">
    <property type="entry name" value="Papain-like_cys_pep_sf"/>
</dbReference>
<dbReference type="EC" id="3.4.-.-" evidence="11"/>
<dbReference type="Pfam" id="PF00877">
    <property type="entry name" value="NLPC_P60"/>
    <property type="match status" value="1"/>
</dbReference>
<comment type="similarity">
    <text evidence="1">Belongs to the peptidase C40 family.</text>
</comment>
<dbReference type="Proteomes" id="UP000031847">
    <property type="component" value="Unassembled WGS sequence"/>
</dbReference>
<evidence type="ECO:0000313" key="13">
    <source>
        <dbReference type="Proteomes" id="UP000192067"/>
    </source>
</evidence>
<reference evidence="8 13" key="4">
    <citation type="journal article" date="2017" name="BMC Genomics">
        <title>Comparative and functional genomics of the Lactococcus lactis taxon; insights into evolution and niche adaptation.</title>
        <authorList>
            <person name="Kelleher P."/>
            <person name="Bottacini F."/>
            <person name="Mahony J."/>
            <person name="Kilcawley K.N."/>
            <person name="van Sinderen D."/>
        </authorList>
    </citation>
    <scope>NUCLEOTIDE SEQUENCE [LARGE SCALE GENOMIC DNA]</scope>
    <source>
        <strain evidence="8 13">UC11</strain>
    </source>
</reference>
<dbReference type="Proteomes" id="UP000192067">
    <property type="component" value="Chromosome"/>
</dbReference>
<dbReference type="Pfam" id="PF19127">
    <property type="entry name" value="Choline_bind_3"/>
    <property type="match status" value="1"/>
</dbReference>
<dbReference type="Gene3D" id="2.10.270.10">
    <property type="entry name" value="Cholin Binding"/>
    <property type="match status" value="1"/>
</dbReference>
<dbReference type="InterPro" id="IPR000064">
    <property type="entry name" value="NLP_P60_dom"/>
</dbReference>
<dbReference type="EMBL" id="CP015904">
    <property type="protein sequence ID" value="ARE12794.1"/>
    <property type="molecule type" value="Genomic_DNA"/>
</dbReference>
<evidence type="ECO:0000313" key="15">
    <source>
        <dbReference type="Proteomes" id="UP000245919"/>
    </source>
</evidence>
<keyword evidence="6" id="KW-0812">Transmembrane</keyword>
<proteinExistence type="inferred from homology"/>
<evidence type="ECO:0000256" key="6">
    <source>
        <dbReference type="SAM" id="Phobius"/>
    </source>
</evidence>
<keyword evidence="3" id="KW-0677">Repeat</keyword>
<evidence type="ECO:0000313" key="12">
    <source>
        <dbReference type="Proteomes" id="UP000031847"/>
    </source>
</evidence>
<evidence type="ECO:0000313" key="8">
    <source>
        <dbReference type="EMBL" id="ARE12794.1"/>
    </source>
</evidence>
<feature type="domain" description="NlpC/P60" evidence="7">
    <location>
        <begin position="147"/>
        <end position="290"/>
    </location>
</feature>
<reference evidence="11" key="3">
    <citation type="submission" date="2016-08" db="EMBL/GenBank/DDBJ databases">
        <title>Genome-wide comparison reveals a probiotic strain Lactococcus lactis WFLU12 isolated from the gastrointestinal tract of olive flounder (Paralichythys olivaceus) harboring genes supporting probiotic action.</title>
        <authorList>
            <person name="Nguyen T.L."/>
        </authorList>
    </citation>
    <scope>NUCLEOTIDE SEQUENCE</scope>
    <source>
        <strain evidence="11">WFLU12</strain>
    </source>
</reference>
<organism evidence="10 12">
    <name type="scientific">Lactococcus lactis subsp. lactis</name>
    <name type="common">Streptococcus lactis</name>
    <dbReference type="NCBI Taxonomy" id="1360"/>
    <lineage>
        <taxon>Bacteria</taxon>
        <taxon>Bacillati</taxon>
        <taxon>Bacillota</taxon>
        <taxon>Bacilli</taxon>
        <taxon>Lactobacillales</taxon>
        <taxon>Streptococcaceae</taxon>
        <taxon>Lactococcus</taxon>
    </lineage>
</organism>
<evidence type="ECO:0000259" key="7">
    <source>
        <dbReference type="PROSITE" id="PS51935"/>
    </source>
</evidence>
<dbReference type="EMBL" id="CP028160">
    <property type="protein sequence ID" value="AWN65098.1"/>
    <property type="molecule type" value="Genomic_DNA"/>
</dbReference>
<evidence type="ECO:0000313" key="9">
    <source>
        <dbReference type="EMBL" id="AWN65098.1"/>
    </source>
</evidence>
<keyword evidence="4 10" id="KW-0378">Hydrolase</keyword>
<accession>A0A0B8QIF7</accession>
<dbReference type="GO" id="GO:0008234">
    <property type="term" value="F:cysteine-type peptidase activity"/>
    <property type="evidence" value="ECO:0007669"/>
    <property type="project" value="UniProtKB-KW"/>
</dbReference>
<evidence type="ECO:0000313" key="14">
    <source>
        <dbReference type="Proteomes" id="UP000234865"/>
    </source>
</evidence>
<dbReference type="InterPro" id="IPR018337">
    <property type="entry name" value="Cell_wall/Cho-bd_repeat"/>
</dbReference>
<dbReference type="PATRIC" id="fig|1360.96.peg.1447"/>
<evidence type="ECO:0000256" key="2">
    <source>
        <dbReference type="ARBA" id="ARBA00022670"/>
    </source>
</evidence>
<evidence type="ECO:0000313" key="10">
    <source>
        <dbReference type="EMBL" id="GAM79510.1"/>
    </source>
</evidence>
<reference evidence="9 15" key="5">
    <citation type="submission" date="2018-03" db="EMBL/GenBank/DDBJ databases">
        <title>Genome sequence of Lactococcus lactis strain 14B4 from almond drupe.</title>
        <authorList>
            <person name="Tran T.D."/>
            <person name="McGarvey J.A."/>
            <person name="Huynh S."/>
            <person name="Parker C.T."/>
        </authorList>
    </citation>
    <scope>NUCLEOTIDE SEQUENCE [LARGE SCALE GENOMIC DNA]</scope>
    <source>
        <strain evidence="9 15">14B4</strain>
    </source>
</reference>
<dbReference type="EMBL" id="BBSI01000015">
    <property type="protein sequence ID" value="GAM79510.1"/>
    <property type="molecule type" value="Genomic_DNA"/>
</dbReference>
<keyword evidence="6" id="KW-0472">Membrane</keyword>
<reference evidence="14" key="2">
    <citation type="submission" date="2016-08" db="EMBL/GenBank/DDBJ databases">
        <title>Comparative genomics of Lactococcus lactis strain WFLU12 isolated from the gastrointestinal tract of wild olive flounder (Paralichythys olivaceus).</title>
        <authorList>
            <person name="Nguyen T.L."/>
            <person name="Kim D.-H."/>
        </authorList>
    </citation>
    <scope>NUCLEOTIDE SEQUENCE [LARGE SCALE GENOMIC DNA]</scope>
    <source>
        <strain evidence="14">WFLU12</strain>
    </source>
</reference>
<evidence type="ECO:0000256" key="1">
    <source>
        <dbReference type="ARBA" id="ARBA00007074"/>
    </source>
</evidence>
<dbReference type="AlphaFoldDB" id="A0A0B8QIF7"/>
<dbReference type="SUPFAM" id="SSF69360">
    <property type="entry name" value="Cell wall binding repeat"/>
    <property type="match status" value="1"/>
</dbReference>
<keyword evidence="6" id="KW-1133">Transmembrane helix</keyword>
<dbReference type="SUPFAM" id="SSF54001">
    <property type="entry name" value="Cysteine proteinases"/>
    <property type="match status" value="1"/>
</dbReference>
<dbReference type="PANTHER" id="PTHR47053:SF1">
    <property type="entry name" value="MUREIN DD-ENDOPEPTIDASE MEPH-RELATED"/>
    <property type="match status" value="1"/>
</dbReference>
<dbReference type="Proteomes" id="UP000245919">
    <property type="component" value="Chromosome"/>
</dbReference>
<sequence>MEKRTRDYKKNGSKKMSKQGKVLILALLAFLIFFVGFKIYHSKDVQASTIKLVNKSNETYAYSGSKKLTGLQKINGNNYYFDSTTGVMKTGLMTLDGGTVYFSPQTGKMVYGLQKINGYYYYFTKKTGKDDVVKAYEAVASQLKSDNSVIEKTISSGMKLVGKSPYVYGGGRTDDSVAANEFDCSSFIAQMFRLGGQSLVYQFAASTSLLAQTGEAEDWSDKARGDLLITADDASEDEQHAAIYLGGGFILHDSTSTDGVSISRLNQVINKKVLGTMTWGQLFEPGHVRREV</sequence>
<reference evidence="10 12" key="1">
    <citation type="submission" date="2015-01" db="EMBL/GenBank/DDBJ databases">
        <title>Lactococcus lactis subsp.lactis JCM 5805 whole genome shotgun sequence.</title>
        <authorList>
            <person name="Fujii T."/>
            <person name="Tomita Y."/>
            <person name="Ikushima S."/>
            <person name="Fujiwara D."/>
        </authorList>
    </citation>
    <scope>NUCLEOTIDE SEQUENCE [LARGE SCALE GENOMIC DNA]</scope>
    <source>
        <strain evidence="10 12">JCM 5805</strain>
    </source>
</reference>
<evidence type="ECO:0000313" key="11">
    <source>
        <dbReference type="EMBL" id="PLW60497.1"/>
    </source>
</evidence>
<dbReference type="RefSeq" id="WP_012897271.1">
    <property type="nucleotide sequence ID" value="NZ_BAABQR010000008.1"/>
</dbReference>
<dbReference type="Gene3D" id="3.90.1720.10">
    <property type="entry name" value="endopeptidase domain like (from Nostoc punctiforme)"/>
    <property type="match status" value="1"/>
</dbReference>
<dbReference type="Proteomes" id="UP000234865">
    <property type="component" value="Unassembled WGS sequence"/>
</dbReference>
<dbReference type="PANTHER" id="PTHR47053">
    <property type="entry name" value="MUREIN DD-ENDOPEPTIDASE MEPH-RELATED"/>
    <property type="match status" value="1"/>
</dbReference>